<reference evidence="2 3" key="1">
    <citation type="submission" date="2019-03" db="EMBL/GenBank/DDBJ databases">
        <title>Metabolic reconstructions from genomes of highly enriched 'Candidatus Accumulibacter' and 'Candidatus Competibacter' bioreactor populations.</title>
        <authorList>
            <person name="Annavajhala M.K."/>
            <person name="Welles L."/>
            <person name="Abbas B."/>
            <person name="Sorokin D."/>
            <person name="Park H."/>
            <person name="Van Loosdrecht M."/>
            <person name="Chandran K."/>
        </authorList>
    </citation>
    <scope>NUCLEOTIDE SEQUENCE [LARGE SCALE GENOMIC DNA]</scope>
    <source>
        <strain evidence="2 3">SBR_G</strain>
    </source>
</reference>
<dbReference type="RefSeq" id="WP_169248907.1">
    <property type="nucleotide sequence ID" value="NZ_SPMZ01000029.1"/>
</dbReference>
<evidence type="ECO:0000256" key="1">
    <source>
        <dbReference type="SAM" id="MobiDB-lite"/>
    </source>
</evidence>
<gene>
    <name evidence="2" type="ORF">E4P82_10880</name>
</gene>
<sequence>MNEPQDNQMPPPQAGPRGPVTPPQAGPQGYGPRYHDGQDPYPNGYGYPPAPGNGPPPWAQQGGQYGGYQDQYRGAAGHPPAPGNNPPWAHQDHHRGGHPATYYGSPSQGQWSAPPGYGAHPGAHAYPSAYATHAPHHPSGLGSFFNFHDERFVKGAITGAALTFLLTNDSVQKNAIKSMVKLWSLFQGGVEEIKERFKDAEAEIKTETQSSK</sequence>
<evidence type="ECO:0000313" key="2">
    <source>
        <dbReference type="EMBL" id="NMQ19657.1"/>
    </source>
</evidence>
<protein>
    <recommendedName>
        <fullName evidence="4">YtxH domain-containing protein</fullName>
    </recommendedName>
</protein>
<dbReference type="Proteomes" id="UP000760480">
    <property type="component" value="Unassembled WGS sequence"/>
</dbReference>
<proteinExistence type="predicted"/>
<feature type="compositionally biased region" description="Low complexity" evidence="1">
    <location>
        <begin position="59"/>
        <end position="78"/>
    </location>
</feature>
<evidence type="ECO:0000313" key="3">
    <source>
        <dbReference type="Proteomes" id="UP000760480"/>
    </source>
</evidence>
<comment type="caution">
    <text evidence="2">The sequence shown here is derived from an EMBL/GenBank/DDBJ whole genome shotgun (WGS) entry which is preliminary data.</text>
</comment>
<organism evidence="2 3">
    <name type="scientific">Candidatus Competibacter phosphatis</name>
    <dbReference type="NCBI Taxonomy" id="221280"/>
    <lineage>
        <taxon>Bacteria</taxon>
        <taxon>Pseudomonadati</taxon>
        <taxon>Pseudomonadota</taxon>
        <taxon>Gammaproteobacteria</taxon>
        <taxon>Candidatus Competibacteraceae</taxon>
        <taxon>Candidatus Competibacter</taxon>
    </lineage>
</organism>
<evidence type="ECO:0008006" key="4">
    <source>
        <dbReference type="Google" id="ProtNLM"/>
    </source>
</evidence>
<feature type="region of interest" description="Disordered" evidence="1">
    <location>
        <begin position="1"/>
        <end position="118"/>
    </location>
</feature>
<feature type="compositionally biased region" description="Pro residues" evidence="1">
    <location>
        <begin position="9"/>
        <end position="25"/>
    </location>
</feature>
<name>A0ABX1TJU7_9GAMM</name>
<dbReference type="EMBL" id="SPMZ01000029">
    <property type="protein sequence ID" value="NMQ19657.1"/>
    <property type="molecule type" value="Genomic_DNA"/>
</dbReference>
<feature type="compositionally biased region" description="Pro residues" evidence="1">
    <location>
        <begin position="48"/>
        <end position="58"/>
    </location>
</feature>
<accession>A0ABX1TJU7</accession>
<keyword evidence="3" id="KW-1185">Reference proteome</keyword>